<feature type="transmembrane region" description="Helical" evidence="5">
    <location>
        <begin position="79"/>
        <end position="106"/>
    </location>
</feature>
<reference evidence="6 7" key="1">
    <citation type="submission" date="2019-06" db="EMBL/GenBank/DDBJ databases">
        <title>Whole genome shotgun sequence of Cellulomonas gelida NBRC 3748.</title>
        <authorList>
            <person name="Hosoyama A."/>
            <person name="Uohara A."/>
            <person name="Ohji S."/>
            <person name="Ichikawa N."/>
        </authorList>
    </citation>
    <scope>NUCLEOTIDE SEQUENCE [LARGE SCALE GENOMIC DNA]</scope>
    <source>
        <strain evidence="6 7">NBRC 3748</strain>
    </source>
</reference>
<feature type="transmembrane region" description="Helical" evidence="5">
    <location>
        <begin position="257"/>
        <end position="276"/>
    </location>
</feature>
<feature type="transmembrane region" description="Helical" evidence="5">
    <location>
        <begin position="230"/>
        <end position="250"/>
    </location>
</feature>
<dbReference type="Gene3D" id="1.10.357.140">
    <property type="entry name" value="UbiA prenyltransferase"/>
    <property type="match status" value="1"/>
</dbReference>
<evidence type="ECO:0000256" key="2">
    <source>
        <dbReference type="ARBA" id="ARBA00022692"/>
    </source>
</evidence>
<keyword evidence="4 5" id="KW-0472">Membrane</keyword>
<feature type="transmembrane region" description="Helical" evidence="5">
    <location>
        <begin position="205"/>
        <end position="224"/>
    </location>
</feature>
<feature type="transmembrane region" description="Helical" evidence="5">
    <location>
        <begin position="12"/>
        <end position="34"/>
    </location>
</feature>
<dbReference type="PANTHER" id="PTHR42723:SF1">
    <property type="entry name" value="CHLOROPHYLL SYNTHASE, CHLOROPLASTIC"/>
    <property type="match status" value="1"/>
</dbReference>
<evidence type="ECO:0000256" key="5">
    <source>
        <dbReference type="SAM" id="Phobius"/>
    </source>
</evidence>
<accession>A0A4Y3KMM1</accession>
<dbReference type="InterPro" id="IPR044878">
    <property type="entry name" value="UbiA_sf"/>
</dbReference>
<dbReference type="InterPro" id="IPR000537">
    <property type="entry name" value="UbiA_prenyltransferase"/>
</dbReference>
<keyword evidence="2 5" id="KW-0812">Transmembrane</keyword>
<evidence type="ECO:0008006" key="8">
    <source>
        <dbReference type="Google" id="ProtNLM"/>
    </source>
</evidence>
<evidence type="ECO:0000256" key="1">
    <source>
        <dbReference type="ARBA" id="ARBA00004141"/>
    </source>
</evidence>
<gene>
    <name evidence="6" type="ORF">CGE01nite_21470</name>
</gene>
<dbReference type="Pfam" id="PF01040">
    <property type="entry name" value="UbiA"/>
    <property type="match status" value="1"/>
</dbReference>
<dbReference type="Gene3D" id="1.20.120.1780">
    <property type="entry name" value="UbiA prenyltransferase"/>
    <property type="match status" value="1"/>
</dbReference>
<proteinExistence type="predicted"/>
<keyword evidence="7" id="KW-1185">Reference proteome</keyword>
<keyword evidence="3 5" id="KW-1133">Transmembrane helix</keyword>
<dbReference type="GO" id="GO:0016020">
    <property type="term" value="C:membrane"/>
    <property type="evidence" value="ECO:0007669"/>
    <property type="project" value="UniProtKB-SubCell"/>
</dbReference>
<evidence type="ECO:0000256" key="4">
    <source>
        <dbReference type="ARBA" id="ARBA00023136"/>
    </source>
</evidence>
<evidence type="ECO:0000256" key="3">
    <source>
        <dbReference type="ARBA" id="ARBA00022989"/>
    </source>
</evidence>
<comment type="caution">
    <text evidence="6">The sequence shown here is derived from an EMBL/GenBank/DDBJ whole genome shotgun (WGS) entry which is preliminary data.</text>
</comment>
<protein>
    <recommendedName>
        <fullName evidence="8">Ubiquinone biosynthesis protein UbiA</fullName>
    </recommendedName>
</protein>
<comment type="subcellular location">
    <subcellularLocation>
        <location evidence="1">Membrane</location>
        <topology evidence="1">Multi-pass membrane protein</topology>
    </subcellularLocation>
</comment>
<dbReference type="InterPro" id="IPR050475">
    <property type="entry name" value="Prenyltransferase_related"/>
</dbReference>
<sequence>MGDMPVVRTAAALLRASHLPPTLAVTAFAAAYAWGVGAPAGLAARVALAVLAGQLSVGWSNDWIDAARDRAVARPDKPVATGAITTGTVRAAALVAALACVVLSFLLGTAPGAVHVVAVASAWAYNAWLKSTPWSWAPYALSFGLLPSVATLALDDPCVAPATTTLAAALLGVGAHLANVLPDLEDDAATGVVGLPHRLGRRRTTVAAVALLLTAAALVVLSMPGGPTPAGLVALGAAAGLAASAAWVAARRPERRYPFLAAIGVAAVAVGVLVATG</sequence>
<dbReference type="EMBL" id="BJLQ01000021">
    <property type="protein sequence ID" value="GEA84896.1"/>
    <property type="molecule type" value="Genomic_DNA"/>
</dbReference>
<dbReference type="GO" id="GO:0016765">
    <property type="term" value="F:transferase activity, transferring alkyl or aryl (other than methyl) groups"/>
    <property type="evidence" value="ECO:0007669"/>
    <property type="project" value="InterPro"/>
</dbReference>
<name>A0A4Y3KMM1_9CELL</name>
<dbReference type="AlphaFoldDB" id="A0A4Y3KMM1"/>
<evidence type="ECO:0000313" key="7">
    <source>
        <dbReference type="Proteomes" id="UP000320461"/>
    </source>
</evidence>
<organism evidence="6 7">
    <name type="scientific">Cellulomonas gelida</name>
    <dbReference type="NCBI Taxonomy" id="1712"/>
    <lineage>
        <taxon>Bacteria</taxon>
        <taxon>Bacillati</taxon>
        <taxon>Actinomycetota</taxon>
        <taxon>Actinomycetes</taxon>
        <taxon>Micrococcales</taxon>
        <taxon>Cellulomonadaceae</taxon>
        <taxon>Cellulomonas</taxon>
    </lineage>
</organism>
<dbReference type="PANTHER" id="PTHR42723">
    <property type="entry name" value="CHLOROPHYLL SYNTHASE"/>
    <property type="match status" value="1"/>
</dbReference>
<feature type="transmembrane region" description="Helical" evidence="5">
    <location>
        <begin position="136"/>
        <end position="154"/>
    </location>
</feature>
<dbReference type="Proteomes" id="UP000320461">
    <property type="component" value="Unassembled WGS sequence"/>
</dbReference>
<evidence type="ECO:0000313" key="6">
    <source>
        <dbReference type="EMBL" id="GEA84896.1"/>
    </source>
</evidence>